<proteinExistence type="predicted"/>
<accession>A0A835N0P8</accession>
<gene>
    <name evidence="1" type="ORF">SADUNF_Sadunf04G0083600</name>
</gene>
<protein>
    <submittedName>
        <fullName evidence="1">Uncharacterized protein</fullName>
    </submittedName>
</protein>
<comment type="caution">
    <text evidence="1">The sequence shown here is derived from an EMBL/GenBank/DDBJ whole genome shotgun (WGS) entry which is preliminary data.</text>
</comment>
<organism evidence="1 2">
    <name type="scientific">Salix dunnii</name>
    <dbReference type="NCBI Taxonomy" id="1413687"/>
    <lineage>
        <taxon>Eukaryota</taxon>
        <taxon>Viridiplantae</taxon>
        <taxon>Streptophyta</taxon>
        <taxon>Embryophyta</taxon>
        <taxon>Tracheophyta</taxon>
        <taxon>Spermatophyta</taxon>
        <taxon>Magnoliopsida</taxon>
        <taxon>eudicotyledons</taxon>
        <taxon>Gunneridae</taxon>
        <taxon>Pentapetalae</taxon>
        <taxon>rosids</taxon>
        <taxon>fabids</taxon>
        <taxon>Malpighiales</taxon>
        <taxon>Salicaceae</taxon>
        <taxon>Saliceae</taxon>
        <taxon>Salix</taxon>
    </lineage>
</organism>
<evidence type="ECO:0000313" key="1">
    <source>
        <dbReference type="EMBL" id="KAF9684109.1"/>
    </source>
</evidence>
<keyword evidence="2" id="KW-1185">Reference proteome</keyword>
<reference evidence="1 2" key="1">
    <citation type="submission" date="2020-10" db="EMBL/GenBank/DDBJ databases">
        <title>Plant Genome Project.</title>
        <authorList>
            <person name="Zhang R.-G."/>
        </authorList>
    </citation>
    <scope>NUCLEOTIDE SEQUENCE [LARGE SCALE GENOMIC DNA]</scope>
    <source>
        <strain evidence="1">FAFU-HL-1</strain>
        <tissue evidence="1">Leaf</tissue>
    </source>
</reference>
<dbReference type="AlphaFoldDB" id="A0A835N0P8"/>
<name>A0A835N0P8_9ROSI</name>
<evidence type="ECO:0000313" key="2">
    <source>
        <dbReference type="Proteomes" id="UP000657918"/>
    </source>
</evidence>
<dbReference type="Proteomes" id="UP000657918">
    <property type="component" value="Chromosome 4"/>
</dbReference>
<sequence>MPTRLVYFTGFIMYGPGPICTRTTKKWIRAWYPLLTSNQKKFKIDGILNKEVDLQLGHLIRGIVVIHVEDLILFAL</sequence>
<dbReference type="EMBL" id="JADGMS010000004">
    <property type="protein sequence ID" value="KAF9684109.1"/>
    <property type="molecule type" value="Genomic_DNA"/>
</dbReference>